<dbReference type="PROSITE" id="PS50280">
    <property type="entry name" value="SET"/>
    <property type="match status" value="1"/>
</dbReference>
<evidence type="ECO:0000259" key="1">
    <source>
        <dbReference type="PROSITE" id="PS50280"/>
    </source>
</evidence>
<dbReference type="Pfam" id="PF00856">
    <property type="entry name" value="SET"/>
    <property type="match status" value="1"/>
</dbReference>
<name>A0A9W4J0V3_9EURO</name>
<dbReference type="PANTHER" id="PTHR47643">
    <property type="entry name" value="TPR DOMAIN PROTEIN (AFU_ORTHOLOGUE AFUA_5G12710)"/>
    <property type="match status" value="1"/>
</dbReference>
<sequence>MPRPRREPLDKPKPLIMKLDDWLDAEQNHKLLAEHNEAQEEAGRREGTVFKQGSFQRLSKWFEEDVQTYRDQTFKNALEVSFAPSMYDPCPKPLDELKKVMIKDLGCGQRDIDSYILVKTVNRAATLSSFFMAIVTDENDNLVLLRIAMEAFHSHDVLVLPLDTVLLVKQPRLEYISHKQYEINVHHVSDIMFIAPTDEMIPLAWRKEKYKNVSNWSFDKWLDLGEKASNKFEQGLSIQWCNQAMKRSPPEEDANFIHALRSNGNMSTRRLDAALSDIQKAIVIPNFKEHVLRRMGQILYRRGSYEECIEIARKLRRAFPGYRTDKILMVQAKRRVAEKLHGAYDFWDMQRGASYSQALVLDHASQDMQRGALCGQALLLDHASHTGPVAVRESNLHGRGLFTTKDVKIGELLLCEKAFSYVVEDPNGRVIAFDGPFHPWSRPRVLDTVQINTETKTIIRGPLLDLALEVITKMHKNPSLRSQITDLYSGSLDGMKPGDENSVNSFQVMQVISLNGFGAPMTTRSMHLYNGNDKKVIYRYICHGIWPQASYINHSCVCNVRRAFVGDMMIIRAAQDIPAGTELTFWYTVPSQTRVTDTSHWGFECSCVLCVDLRDTPGWVLQARESARSGLWKRIRPDCMGEYDELEKELADFSSLFVTPARVVPWFAAWDLYFEAATMFDKAHEDGHSIRWALEGLKACGFVIEGWEPRGTELRVEKWGVVLEEQIEIWLLLFFCLTRVAPGLAPTAEKYARLTYLLCVGEDASFERTVGQQSGRFWPHT</sequence>
<evidence type="ECO:0000313" key="3">
    <source>
        <dbReference type="Proteomes" id="UP001152646"/>
    </source>
</evidence>
<organism evidence="2 3">
    <name type="scientific">Penicillium salamii</name>
    <dbReference type="NCBI Taxonomy" id="1612424"/>
    <lineage>
        <taxon>Eukaryota</taxon>
        <taxon>Fungi</taxon>
        <taxon>Dikarya</taxon>
        <taxon>Ascomycota</taxon>
        <taxon>Pezizomycotina</taxon>
        <taxon>Eurotiomycetes</taxon>
        <taxon>Eurotiomycetidae</taxon>
        <taxon>Eurotiales</taxon>
        <taxon>Aspergillaceae</taxon>
        <taxon>Penicillium</taxon>
    </lineage>
</organism>
<dbReference type="PANTHER" id="PTHR47643:SF2">
    <property type="entry name" value="TPR DOMAIN PROTEIN (AFU_ORTHOLOGUE AFUA_5G12710)"/>
    <property type="match status" value="1"/>
</dbReference>
<reference evidence="2" key="1">
    <citation type="submission" date="2021-07" db="EMBL/GenBank/DDBJ databases">
        <authorList>
            <person name="Branca A.L. A."/>
        </authorList>
    </citation>
    <scope>NUCLEOTIDE SEQUENCE</scope>
</reference>
<dbReference type="InterPro" id="IPR053209">
    <property type="entry name" value="Gramillin-biosynth_MTr"/>
</dbReference>
<dbReference type="AlphaFoldDB" id="A0A9W4J0V3"/>
<protein>
    <recommendedName>
        <fullName evidence="1">SET domain-containing protein</fullName>
    </recommendedName>
</protein>
<dbReference type="InterPro" id="IPR046341">
    <property type="entry name" value="SET_dom_sf"/>
</dbReference>
<dbReference type="Proteomes" id="UP001152646">
    <property type="component" value="Unassembled WGS sequence"/>
</dbReference>
<dbReference type="Gene3D" id="1.25.40.10">
    <property type="entry name" value="Tetratricopeptide repeat domain"/>
    <property type="match status" value="1"/>
</dbReference>
<dbReference type="InterPro" id="IPR001214">
    <property type="entry name" value="SET_dom"/>
</dbReference>
<dbReference type="EMBL" id="CAJVPA010000177">
    <property type="protein sequence ID" value="CAG8366804.1"/>
    <property type="molecule type" value="Genomic_DNA"/>
</dbReference>
<dbReference type="InterPro" id="IPR011990">
    <property type="entry name" value="TPR-like_helical_dom_sf"/>
</dbReference>
<comment type="caution">
    <text evidence="2">The sequence shown here is derived from an EMBL/GenBank/DDBJ whole genome shotgun (WGS) entry which is preliminary data.</text>
</comment>
<feature type="domain" description="SET" evidence="1">
    <location>
        <begin position="387"/>
        <end position="588"/>
    </location>
</feature>
<dbReference type="OrthoDB" id="438641at2759"/>
<dbReference type="Gene3D" id="2.170.270.10">
    <property type="entry name" value="SET domain"/>
    <property type="match status" value="1"/>
</dbReference>
<dbReference type="SUPFAM" id="SSF82199">
    <property type="entry name" value="SET domain"/>
    <property type="match status" value="1"/>
</dbReference>
<evidence type="ECO:0000313" key="2">
    <source>
        <dbReference type="EMBL" id="CAG8366804.1"/>
    </source>
</evidence>
<dbReference type="SMART" id="SM00317">
    <property type="entry name" value="SET"/>
    <property type="match status" value="1"/>
</dbReference>
<dbReference type="CDD" id="cd20071">
    <property type="entry name" value="SET_SMYD"/>
    <property type="match status" value="1"/>
</dbReference>
<gene>
    <name evidence="2" type="ORF">PSALAMII_LOCUS4470</name>
</gene>
<proteinExistence type="predicted"/>
<dbReference type="SUPFAM" id="SSF48452">
    <property type="entry name" value="TPR-like"/>
    <property type="match status" value="1"/>
</dbReference>
<accession>A0A9W4J0V3</accession>